<dbReference type="AlphaFoldDB" id="A0A9N8VB29"/>
<dbReference type="EMBL" id="CAJVPP010000161">
    <property type="protein sequence ID" value="CAG8449417.1"/>
    <property type="molecule type" value="Genomic_DNA"/>
</dbReference>
<accession>A0A9N8VB29</accession>
<organism evidence="1 2">
    <name type="scientific">Funneliformis mosseae</name>
    <name type="common">Endomycorrhizal fungus</name>
    <name type="synonym">Glomus mosseae</name>
    <dbReference type="NCBI Taxonomy" id="27381"/>
    <lineage>
        <taxon>Eukaryota</taxon>
        <taxon>Fungi</taxon>
        <taxon>Fungi incertae sedis</taxon>
        <taxon>Mucoromycota</taxon>
        <taxon>Glomeromycotina</taxon>
        <taxon>Glomeromycetes</taxon>
        <taxon>Glomerales</taxon>
        <taxon>Glomeraceae</taxon>
        <taxon>Funneliformis</taxon>
    </lineage>
</organism>
<keyword evidence="2" id="KW-1185">Reference proteome</keyword>
<reference evidence="1" key="1">
    <citation type="submission" date="2021-06" db="EMBL/GenBank/DDBJ databases">
        <authorList>
            <person name="Kallberg Y."/>
            <person name="Tangrot J."/>
            <person name="Rosling A."/>
        </authorList>
    </citation>
    <scope>NUCLEOTIDE SEQUENCE</scope>
    <source>
        <strain evidence="1">87-6 pot B 2015</strain>
    </source>
</reference>
<comment type="caution">
    <text evidence="1">The sequence shown here is derived from an EMBL/GenBank/DDBJ whole genome shotgun (WGS) entry which is preliminary data.</text>
</comment>
<sequence length="88" mass="9818">MNSYARDKQFLQSVGVARLGIEAVIAADSGGDILGRFIAKAMLKILLNHERLTKLDNFITINNDSDDDDNSLPIKVKDYSNLKSNFLF</sequence>
<gene>
    <name evidence="1" type="ORF">FMOSSE_LOCUS1406</name>
</gene>
<evidence type="ECO:0000313" key="1">
    <source>
        <dbReference type="EMBL" id="CAG8449417.1"/>
    </source>
</evidence>
<evidence type="ECO:0000313" key="2">
    <source>
        <dbReference type="Proteomes" id="UP000789375"/>
    </source>
</evidence>
<protein>
    <submittedName>
        <fullName evidence="1">12612_t:CDS:1</fullName>
    </submittedName>
</protein>
<dbReference type="Proteomes" id="UP000789375">
    <property type="component" value="Unassembled WGS sequence"/>
</dbReference>
<proteinExistence type="predicted"/>
<name>A0A9N8VB29_FUNMO</name>